<evidence type="ECO:0000313" key="1">
    <source>
        <dbReference type="EMBL" id="CAH9096729.1"/>
    </source>
</evidence>
<protein>
    <submittedName>
        <fullName evidence="1">Uncharacterized protein</fullName>
    </submittedName>
</protein>
<dbReference type="Proteomes" id="UP001152484">
    <property type="component" value="Unassembled WGS sequence"/>
</dbReference>
<reference evidence="1" key="1">
    <citation type="submission" date="2022-07" db="EMBL/GenBank/DDBJ databases">
        <authorList>
            <person name="Macas J."/>
            <person name="Novak P."/>
            <person name="Neumann P."/>
        </authorList>
    </citation>
    <scope>NUCLEOTIDE SEQUENCE</scope>
</reference>
<accession>A0A9P0ZDX2</accession>
<keyword evidence="2" id="KW-1185">Reference proteome</keyword>
<gene>
    <name evidence="1" type="ORF">CEURO_LOCUS13523</name>
</gene>
<proteinExistence type="predicted"/>
<sequence length="103" mass="12263">MPKPVMFLAKPQREKSAIKTKSHSGPLLWFTPHRYFPLQICISLAAVCSRDLFSECCFSLYIYTHLHQIVACYHYNFQQLFRYLCFVKRLFSLFIFNGLFELI</sequence>
<organism evidence="1 2">
    <name type="scientific">Cuscuta europaea</name>
    <name type="common">European dodder</name>
    <dbReference type="NCBI Taxonomy" id="41803"/>
    <lineage>
        <taxon>Eukaryota</taxon>
        <taxon>Viridiplantae</taxon>
        <taxon>Streptophyta</taxon>
        <taxon>Embryophyta</taxon>
        <taxon>Tracheophyta</taxon>
        <taxon>Spermatophyta</taxon>
        <taxon>Magnoliopsida</taxon>
        <taxon>eudicotyledons</taxon>
        <taxon>Gunneridae</taxon>
        <taxon>Pentapetalae</taxon>
        <taxon>asterids</taxon>
        <taxon>lamiids</taxon>
        <taxon>Solanales</taxon>
        <taxon>Convolvulaceae</taxon>
        <taxon>Cuscuteae</taxon>
        <taxon>Cuscuta</taxon>
        <taxon>Cuscuta subgen. Cuscuta</taxon>
    </lineage>
</organism>
<evidence type="ECO:0000313" key="2">
    <source>
        <dbReference type="Proteomes" id="UP001152484"/>
    </source>
</evidence>
<name>A0A9P0ZDX2_CUSEU</name>
<dbReference type="AlphaFoldDB" id="A0A9P0ZDX2"/>
<comment type="caution">
    <text evidence="1">The sequence shown here is derived from an EMBL/GenBank/DDBJ whole genome shotgun (WGS) entry which is preliminary data.</text>
</comment>
<dbReference type="EMBL" id="CAMAPE010000035">
    <property type="protein sequence ID" value="CAH9096729.1"/>
    <property type="molecule type" value="Genomic_DNA"/>
</dbReference>